<dbReference type="Proteomes" id="UP000002457">
    <property type="component" value="Chromosome"/>
</dbReference>
<dbReference type="InterPro" id="IPR040777">
    <property type="entry name" value="DUF5591"/>
</dbReference>
<dbReference type="GeneID" id="7272691"/>
<evidence type="ECO:0000256" key="1">
    <source>
        <dbReference type="ARBA" id="ARBA00022694"/>
    </source>
</evidence>
<evidence type="ECO:0000259" key="2">
    <source>
        <dbReference type="Pfam" id="PF17884"/>
    </source>
</evidence>
<keyword evidence="1" id="KW-0819">tRNA processing</keyword>
<accession>B8GKN3</accession>
<dbReference type="KEGG" id="mpl:Mpal_1874"/>
<dbReference type="STRING" id="521011.Mpal_1874"/>
<dbReference type="HOGENOM" id="CLU_106158_0_0_2"/>
<feature type="domain" description="DUF5591" evidence="2">
    <location>
        <begin position="32"/>
        <end position="162"/>
    </location>
</feature>
<gene>
    <name evidence="3" type="ordered locus">Mpal_1874</name>
</gene>
<protein>
    <recommendedName>
        <fullName evidence="2">DUF5591 domain-containing protein</fullName>
    </recommendedName>
</protein>
<dbReference type="Pfam" id="PF17884">
    <property type="entry name" value="DUF5591"/>
    <property type="match status" value="1"/>
</dbReference>
<name>B8GKN3_METPE</name>
<dbReference type="OrthoDB" id="115061at2157"/>
<sequence length="206" mass="24122">MRLEAPARFSEDDHLTAPPFYFPVFEEAYRFIIDQYQVEPKPIGIFIPCAVKKPYSTSPSHRLFHKVIDNTLDQSEYHVVIFGTCGTVPAELELMYPYAHYHYMLGKVTDPKVKEDFLRIETRRIAGYLKKTEHTYTKRIAYCIGIFREAMVQAVEESGVELDLLLPSNPMITRMYDIDCPFPEGSLSMEEYVEEFRQGLWQMRSR</sequence>
<dbReference type="Gene3D" id="3.40.50.10630">
    <property type="entry name" value="Uracil-DNA glycosylase-like"/>
    <property type="match status" value="1"/>
</dbReference>
<reference evidence="3 4" key="1">
    <citation type="journal article" date="2015" name="Genome Announc.">
        <title>Complete Genome Sequence of Methanosphaerula palustris E1-9CT, a Hydrogenotrophic Methanogen Isolated from a Minerotrophic Fen Peatland.</title>
        <authorList>
            <person name="Cadillo-Quiroz H."/>
            <person name="Browne P."/>
            <person name="Kyrpides N."/>
            <person name="Woyke T."/>
            <person name="Goodwin L."/>
            <person name="Detter C."/>
            <person name="Yavitt J.B."/>
            <person name="Zinder S.H."/>
        </authorList>
    </citation>
    <scope>NUCLEOTIDE SEQUENCE [LARGE SCALE GENOMIC DNA]</scope>
    <source>
        <strain evidence="4">ATCC BAA-1556 / DSM 19958 / E1-9c</strain>
    </source>
</reference>
<dbReference type="EMBL" id="CP001338">
    <property type="protein sequence ID" value="ACL17179.1"/>
    <property type="molecule type" value="Genomic_DNA"/>
</dbReference>
<dbReference type="AlphaFoldDB" id="B8GKN3"/>
<dbReference type="GO" id="GO:0008033">
    <property type="term" value="P:tRNA processing"/>
    <property type="evidence" value="ECO:0007669"/>
    <property type="project" value="UniProtKB-KW"/>
</dbReference>
<dbReference type="RefSeq" id="WP_012618498.1">
    <property type="nucleotide sequence ID" value="NC_011832.1"/>
</dbReference>
<dbReference type="SUPFAM" id="SSF52141">
    <property type="entry name" value="Uracil-DNA glycosylase-like"/>
    <property type="match status" value="1"/>
</dbReference>
<keyword evidence="4" id="KW-1185">Reference proteome</keyword>
<evidence type="ECO:0000313" key="4">
    <source>
        <dbReference type="Proteomes" id="UP000002457"/>
    </source>
</evidence>
<proteinExistence type="predicted"/>
<organism evidence="3 4">
    <name type="scientific">Methanosphaerula palustris (strain ATCC BAA-1556 / DSM 19958 / E1-9c)</name>
    <dbReference type="NCBI Taxonomy" id="521011"/>
    <lineage>
        <taxon>Archaea</taxon>
        <taxon>Methanobacteriati</taxon>
        <taxon>Methanobacteriota</taxon>
        <taxon>Stenosarchaea group</taxon>
        <taxon>Methanomicrobia</taxon>
        <taxon>Methanomicrobiales</taxon>
        <taxon>Methanoregulaceae</taxon>
        <taxon>Methanosphaerula</taxon>
    </lineage>
</organism>
<evidence type="ECO:0000313" key="3">
    <source>
        <dbReference type="EMBL" id="ACL17179.1"/>
    </source>
</evidence>
<dbReference type="InterPro" id="IPR036895">
    <property type="entry name" value="Uracil-DNA_glycosylase-like_sf"/>
</dbReference>
<dbReference type="eggNOG" id="arCOG00995">
    <property type="taxonomic scope" value="Archaea"/>
</dbReference>